<evidence type="ECO:0000313" key="2">
    <source>
        <dbReference type="EMBL" id="TCS99662.1"/>
    </source>
</evidence>
<evidence type="ECO:0008006" key="4">
    <source>
        <dbReference type="Google" id="ProtNLM"/>
    </source>
</evidence>
<reference evidence="2 3" key="1">
    <citation type="submission" date="2019-03" db="EMBL/GenBank/DDBJ databases">
        <title>Genomic Encyclopedia of Type Strains, Phase IV (KMG-IV): sequencing the most valuable type-strain genomes for metagenomic binning, comparative biology and taxonomic classification.</title>
        <authorList>
            <person name="Goeker M."/>
        </authorList>
    </citation>
    <scope>NUCLEOTIDE SEQUENCE [LARGE SCALE GENOMIC DNA]</scope>
    <source>
        <strain evidence="2 3">DSM 21944</strain>
    </source>
</reference>
<keyword evidence="1" id="KW-0812">Transmembrane</keyword>
<evidence type="ECO:0000313" key="3">
    <source>
        <dbReference type="Proteomes" id="UP000294599"/>
    </source>
</evidence>
<comment type="caution">
    <text evidence="2">The sequence shown here is derived from an EMBL/GenBank/DDBJ whole genome shotgun (WGS) entry which is preliminary data.</text>
</comment>
<organism evidence="2 3">
    <name type="scientific">Pseudofulvimonas gallinarii</name>
    <dbReference type="NCBI Taxonomy" id="634155"/>
    <lineage>
        <taxon>Bacteria</taxon>
        <taxon>Pseudomonadati</taxon>
        <taxon>Pseudomonadota</taxon>
        <taxon>Gammaproteobacteria</taxon>
        <taxon>Lysobacterales</taxon>
        <taxon>Rhodanobacteraceae</taxon>
        <taxon>Pseudofulvimonas</taxon>
    </lineage>
</organism>
<dbReference type="Pfam" id="PF05751">
    <property type="entry name" value="FixH"/>
    <property type="match status" value="1"/>
</dbReference>
<sequence>MTTGKRSRFRDAGVLAWMVVVLPLMAVVAGVTTLFIALGSGSSDAVIDPVKRTAQIQERDLAADRRTQAFGLAATLSRGTADGDNVVVRVEGALPPVDALTLTLAHPIAGSMDQSIALVRTDDRVFSAEAIIEASHDWNVQLAPADGSWRLVGRLVQDQDSADLRPALGR</sequence>
<keyword evidence="1" id="KW-1133">Transmembrane helix</keyword>
<keyword evidence="3" id="KW-1185">Reference proteome</keyword>
<proteinExistence type="predicted"/>
<dbReference type="OrthoDB" id="5948217at2"/>
<dbReference type="AlphaFoldDB" id="A0A4R3LHT4"/>
<dbReference type="EMBL" id="SMAF01000005">
    <property type="protein sequence ID" value="TCS99662.1"/>
    <property type="molecule type" value="Genomic_DNA"/>
</dbReference>
<evidence type="ECO:0000256" key="1">
    <source>
        <dbReference type="SAM" id="Phobius"/>
    </source>
</evidence>
<accession>A0A4R3LHT4</accession>
<dbReference type="Proteomes" id="UP000294599">
    <property type="component" value="Unassembled WGS sequence"/>
</dbReference>
<keyword evidence="1" id="KW-0472">Membrane</keyword>
<name>A0A4R3LHT4_9GAMM</name>
<feature type="transmembrane region" description="Helical" evidence="1">
    <location>
        <begin position="12"/>
        <end position="38"/>
    </location>
</feature>
<dbReference type="RefSeq" id="WP_123520897.1">
    <property type="nucleotide sequence ID" value="NZ_JBHLWF010000028.1"/>
</dbReference>
<protein>
    <recommendedName>
        <fullName evidence="4">Nitrogen fixation protein FixH</fullName>
    </recommendedName>
</protein>
<dbReference type="InterPro" id="IPR008620">
    <property type="entry name" value="FixH"/>
</dbReference>
<gene>
    <name evidence="2" type="ORF">EDC25_10595</name>
</gene>